<dbReference type="PANTHER" id="PTHR43283:SF7">
    <property type="entry name" value="BETA-LACTAMASE-RELATED DOMAIN-CONTAINING PROTEIN"/>
    <property type="match status" value="1"/>
</dbReference>
<keyword evidence="3" id="KW-0378">Hydrolase</keyword>
<dbReference type="SUPFAM" id="SSF56601">
    <property type="entry name" value="beta-lactamase/transpeptidase-like"/>
    <property type="match status" value="1"/>
</dbReference>
<feature type="signal peptide" evidence="1">
    <location>
        <begin position="1"/>
        <end position="24"/>
    </location>
</feature>
<dbReference type="GO" id="GO:0016787">
    <property type="term" value="F:hydrolase activity"/>
    <property type="evidence" value="ECO:0007669"/>
    <property type="project" value="UniProtKB-KW"/>
</dbReference>
<reference evidence="3 4" key="3">
    <citation type="submission" date="2020-02" db="EMBL/GenBank/DDBJ databases">
        <title>Flavobacterium profundi sp. nov., isolated from a deep-sea seamount.</title>
        <authorList>
            <person name="Zhang D.-C."/>
        </authorList>
    </citation>
    <scope>NUCLEOTIDE SEQUENCE [LARGE SCALE GENOMIC DNA]</scope>
    <source>
        <strain evidence="3 4">EC11</strain>
    </source>
</reference>
<dbReference type="RefSeq" id="WP_140958760.1">
    <property type="nucleotide sequence ID" value="NZ_VEVQ02000001.1"/>
</dbReference>
<dbReference type="Proteomes" id="UP000817854">
    <property type="component" value="Unassembled WGS sequence"/>
</dbReference>
<reference evidence="4" key="1">
    <citation type="submission" date="2019-05" db="EMBL/GenBank/DDBJ databases">
        <title>Flavobacterium profundi sp. nov., isolated from a deep-sea seamount.</title>
        <authorList>
            <person name="Zhang D.-C."/>
        </authorList>
    </citation>
    <scope>NUCLEOTIDE SEQUENCE [LARGE SCALE GENOMIC DNA]</scope>
    <source>
        <strain evidence="4">EC11</strain>
    </source>
</reference>
<evidence type="ECO:0000313" key="3">
    <source>
        <dbReference type="EMBL" id="NHN24061.1"/>
    </source>
</evidence>
<dbReference type="Pfam" id="PF00144">
    <property type="entry name" value="Beta-lactamase"/>
    <property type="match status" value="1"/>
</dbReference>
<protein>
    <submittedName>
        <fullName evidence="3">Serine hydrolase</fullName>
    </submittedName>
</protein>
<evidence type="ECO:0000256" key="1">
    <source>
        <dbReference type="SAM" id="SignalP"/>
    </source>
</evidence>
<feature type="chain" id="PRO_5045224370" evidence="1">
    <location>
        <begin position="25"/>
        <end position="358"/>
    </location>
</feature>
<sequence>MKNYKTLLFLLLGTSLLFCCTSKAQIYPNKNWSKNKNPSLSGWKDVERSVFTRYLIDSTNITGLVIVHKGQIVLEYGDIQENSYIASCRKSILAMLFGKYVENGTINLNRTLEELNINDVSELLPIEKKAEIKDLISAKSGVYLSGSNGGDFRRYAPERGSVNPGTHWLYSNWDFNVAGYIFEQETNRTIYDEIESQLAIPLQMQDWNKSLQQKNGNYEISKFPAYHMWFSTRDMARIGLLMLRKGKWKDKQIISENWVNEIITQRTSYLETQKSVPILKEDGLDLGYGYMWWLIENTGDYRLKNAYSAQGALGQNITIYPEIDVVLAFKTKSDYRRRNSIQTQMKVMKKAVEIYNSN</sequence>
<evidence type="ECO:0000259" key="2">
    <source>
        <dbReference type="Pfam" id="PF00144"/>
    </source>
</evidence>
<dbReference type="InterPro" id="IPR012338">
    <property type="entry name" value="Beta-lactam/transpept-like"/>
</dbReference>
<dbReference type="InterPro" id="IPR001466">
    <property type="entry name" value="Beta-lactam-related"/>
</dbReference>
<keyword evidence="1" id="KW-0732">Signal</keyword>
<dbReference type="Gene3D" id="3.40.710.10">
    <property type="entry name" value="DD-peptidase/beta-lactamase superfamily"/>
    <property type="match status" value="1"/>
</dbReference>
<feature type="domain" description="Beta-lactamase-related" evidence="2">
    <location>
        <begin position="64"/>
        <end position="336"/>
    </location>
</feature>
<organism evidence="3 4">
    <name type="scientific">Flavobacterium jejuense</name>
    <dbReference type="NCBI Taxonomy" id="1544455"/>
    <lineage>
        <taxon>Bacteria</taxon>
        <taxon>Pseudomonadati</taxon>
        <taxon>Bacteroidota</taxon>
        <taxon>Flavobacteriia</taxon>
        <taxon>Flavobacteriales</taxon>
        <taxon>Flavobacteriaceae</taxon>
        <taxon>Flavobacterium</taxon>
    </lineage>
</organism>
<evidence type="ECO:0000313" key="4">
    <source>
        <dbReference type="Proteomes" id="UP000817854"/>
    </source>
</evidence>
<keyword evidence="4" id="KW-1185">Reference proteome</keyword>
<accession>A0ABX0ILE7</accession>
<dbReference type="PANTHER" id="PTHR43283">
    <property type="entry name" value="BETA-LACTAMASE-RELATED"/>
    <property type="match status" value="1"/>
</dbReference>
<gene>
    <name evidence="3" type="ORF">FIA58_000090</name>
</gene>
<proteinExistence type="predicted"/>
<name>A0ABX0ILE7_9FLAO</name>
<dbReference type="EMBL" id="VEVQ02000001">
    <property type="protein sequence ID" value="NHN24061.1"/>
    <property type="molecule type" value="Genomic_DNA"/>
</dbReference>
<comment type="caution">
    <text evidence="3">The sequence shown here is derived from an EMBL/GenBank/DDBJ whole genome shotgun (WGS) entry which is preliminary data.</text>
</comment>
<reference evidence="3 4" key="2">
    <citation type="submission" date="2019-05" db="EMBL/GenBank/DDBJ databases">
        <authorList>
            <person name="Lianzixin W."/>
        </authorList>
    </citation>
    <scope>NUCLEOTIDE SEQUENCE [LARGE SCALE GENOMIC DNA]</scope>
    <source>
        <strain evidence="3 4">EC11</strain>
    </source>
</reference>
<dbReference type="InterPro" id="IPR050789">
    <property type="entry name" value="Diverse_Enzym_Activities"/>
</dbReference>